<evidence type="ECO:0000313" key="1">
    <source>
        <dbReference type="EMBL" id="KAI1702200.1"/>
    </source>
</evidence>
<dbReference type="EMBL" id="JAKKPZ010000103">
    <property type="protein sequence ID" value="KAI1702200.1"/>
    <property type="molecule type" value="Genomic_DNA"/>
</dbReference>
<sequence length="239" mass="28604">MSYSKPLPPFTFEVLCYLNRDQLERFSIVCHPLKNIIARYFRSKPYRVFDKLEIRGGIYALQYNHVQWHPNREDYSVQQFLAGQRRNGGSSYYSFAEMLPYLGTTVRISWTNIYVAGDITYNSEHIEQMESIARLRRNGKIWIYQKYGRLRAEDFQTILDSPTILQSRVLWIDNPHFSFKDYKILYTVNVIEIRHKNDKYIDLWQQYWQQFLDQPGIKPVVIIFLVAKSSTIYSIVFPR</sequence>
<reference evidence="1" key="1">
    <citation type="submission" date="2022-01" db="EMBL/GenBank/DDBJ databases">
        <title>Genome Sequence Resource for Two Populations of Ditylenchus destructor, the Migratory Endoparasitic Phytonematode.</title>
        <authorList>
            <person name="Zhang H."/>
            <person name="Lin R."/>
            <person name="Xie B."/>
        </authorList>
    </citation>
    <scope>NUCLEOTIDE SEQUENCE</scope>
    <source>
        <strain evidence="1">BazhouSP</strain>
    </source>
</reference>
<protein>
    <recommendedName>
        <fullName evidence="3">F-box domain-containing protein</fullName>
    </recommendedName>
</protein>
<dbReference type="Proteomes" id="UP001201812">
    <property type="component" value="Unassembled WGS sequence"/>
</dbReference>
<accession>A0AAD4MP68</accession>
<proteinExistence type="predicted"/>
<gene>
    <name evidence="1" type="ORF">DdX_15615</name>
</gene>
<evidence type="ECO:0008006" key="3">
    <source>
        <dbReference type="Google" id="ProtNLM"/>
    </source>
</evidence>
<dbReference type="AlphaFoldDB" id="A0AAD4MP68"/>
<keyword evidence="2" id="KW-1185">Reference proteome</keyword>
<name>A0AAD4MP68_9BILA</name>
<organism evidence="1 2">
    <name type="scientific">Ditylenchus destructor</name>
    <dbReference type="NCBI Taxonomy" id="166010"/>
    <lineage>
        <taxon>Eukaryota</taxon>
        <taxon>Metazoa</taxon>
        <taxon>Ecdysozoa</taxon>
        <taxon>Nematoda</taxon>
        <taxon>Chromadorea</taxon>
        <taxon>Rhabditida</taxon>
        <taxon>Tylenchina</taxon>
        <taxon>Tylenchomorpha</taxon>
        <taxon>Sphaerularioidea</taxon>
        <taxon>Anguinidae</taxon>
        <taxon>Anguininae</taxon>
        <taxon>Ditylenchus</taxon>
    </lineage>
</organism>
<evidence type="ECO:0000313" key="2">
    <source>
        <dbReference type="Proteomes" id="UP001201812"/>
    </source>
</evidence>
<comment type="caution">
    <text evidence="1">The sequence shown here is derived from an EMBL/GenBank/DDBJ whole genome shotgun (WGS) entry which is preliminary data.</text>
</comment>